<evidence type="ECO:0000259" key="1">
    <source>
        <dbReference type="SMART" id="SM00974"/>
    </source>
</evidence>
<dbReference type="InterPro" id="IPR018306">
    <property type="entry name" value="Phage_T5_Orf172_DNA-bd"/>
</dbReference>
<accession>A0A926EJC0</accession>
<gene>
    <name evidence="2" type="ORF">H8718_08660</name>
</gene>
<organism evidence="2 3">
    <name type="scientific">Zhenhengia yiwuensis</name>
    <dbReference type="NCBI Taxonomy" id="2763666"/>
    <lineage>
        <taxon>Bacteria</taxon>
        <taxon>Bacillati</taxon>
        <taxon>Bacillota</taxon>
        <taxon>Clostridia</taxon>
        <taxon>Lachnospirales</taxon>
        <taxon>Lachnospiraceae</taxon>
        <taxon>Zhenhengia</taxon>
    </lineage>
</organism>
<reference evidence="2" key="1">
    <citation type="submission" date="2020-08" db="EMBL/GenBank/DDBJ databases">
        <title>Genome public.</title>
        <authorList>
            <person name="Liu C."/>
            <person name="Sun Q."/>
        </authorList>
    </citation>
    <scope>NUCLEOTIDE SEQUENCE</scope>
    <source>
        <strain evidence="2">NSJ-12</strain>
    </source>
</reference>
<dbReference type="AlphaFoldDB" id="A0A926EJC0"/>
<proteinExistence type="predicted"/>
<dbReference type="RefSeq" id="WP_249332606.1">
    <property type="nucleotide sequence ID" value="NZ_JACRSY010000012.1"/>
</dbReference>
<keyword evidence="3" id="KW-1185">Reference proteome</keyword>
<protein>
    <submittedName>
        <fullName evidence="2">GIY-YIG nuclease family protein</fullName>
    </submittedName>
</protein>
<name>A0A926EJC0_9FIRM</name>
<evidence type="ECO:0000313" key="3">
    <source>
        <dbReference type="Proteomes" id="UP000655830"/>
    </source>
</evidence>
<evidence type="ECO:0000313" key="2">
    <source>
        <dbReference type="EMBL" id="MBC8579600.1"/>
    </source>
</evidence>
<dbReference type="SMART" id="SM00974">
    <property type="entry name" value="T5orf172"/>
    <property type="match status" value="1"/>
</dbReference>
<dbReference type="Proteomes" id="UP000655830">
    <property type="component" value="Unassembled WGS sequence"/>
</dbReference>
<feature type="domain" description="Bacteriophage T5 Orf172 DNA-binding" evidence="1">
    <location>
        <begin position="16"/>
        <end position="95"/>
    </location>
</feature>
<dbReference type="Pfam" id="PF10544">
    <property type="entry name" value="T5orf172"/>
    <property type="match status" value="1"/>
</dbReference>
<sequence>MEGIKYGHVYVARHFYLEENVYKIGYTNGSVEERMNQLSTTGVPSKFYTVLERLVPNAKKIEEKVHKKFEKQRCSDNREFFQCDSIEIMNYLNEIITEIWTRFFDEHFVFLQEGALNLTDDYKKELIKQLVLELVTNNSIPNQSLSNKIRFLDEIILMEYHYFIRDNRVYFAPIVIDMGSQGEVVDYMSTVKKMYNI</sequence>
<dbReference type="EMBL" id="JACRSY010000012">
    <property type="protein sequence ID" value="MBC8579600.1"/>
    <property type="molecule type" value="Genomic_DNA"/>
</dbReference>
<comment type="caution">
    <text evidence="2">The sequence shown here is derived from an EMBL/GenBank/DDBJ whole genome shotgun (WGS) entry which is preliminary data.</text>
</comment>